<evidence type="ECO:0000313" key="2">
    <source>
        <dbReference type="Proteomes" id="UP000270094"/>
    </source>
</evidence>
<name>A0A3P7IN46_STRVU</name>
<keyword evidence="2" id="KW-1185">Reference proteome</keyword>
<proteinExistence type="predicted"/>
<protein>
    <submittedName>
        <fullName evidence="1">Uncharacterized protein</fullName>
    </submittedName>
</protein>
<organism evidence="1 2">
    <name type="scientific">Strongylus vulgaris</name>
    <name type="common">Blood worm</name>
    <dbReference type="NCBI Taxonomy" id="40348"/>
    <lineage>
        <taxon>Eukaryota</taxon>
        <taxon>Metazoa</taxon>
        <taxon>Ecdysozoa</taxon>
        <taxon>Nematoda</taxon>
        <taxon>Chromadorea</taxon>
        <taxon>Rhabditida</taxon>
        <taxon>Rhabditina</taxon>
        <taxon>Rhabditomorpha</taxon>
        <taxon>Strongyloidea</taxon>
        <taxon>Strongylidae</taxon>
        <taxon>Strongylus</taxon>
    </lineage>
</organism>
<gene>
    <name evidence="1" type="ORF">SVUK_LOCUS6424</name>
</gene>
<reference evidence="1 2" key="1">
    <citation type="submission" date="2018-11" db="EMBL/GenBank/DDBJ databases">
        <authorList>
            <consortium name="Pathogen Informatics"/>
        </authorList>
    </citation>
    <scope>NUCLEOTIDE SEQUENCE [LARGE SCALE GENOMIC DNA]</scope>
</reference>
<evidence type="ECO:0000313" key="1">
    <source>
        <dbReference type="EMBL" id="VDM71426.1"/>
    </source>
</evidence>
<sequence>MRKRCVKTNAILPALIDQWADPTYIRRLLQELLYNSLSIAPLPPVAKGPIRRLRSAKAVYRCLMWAKK</sequence>
<dbReference type="AlphaFoldDB" id="A0A3P7IN46"/>
<dbReference type="Proteomes" id="UP000270094">
    <property type="component" value="Unassembled WGS sequence"/>
</dbReference>
<dbReference type="EMBL" id="UYYB01020359">
    <property type="protein sequence ID" value="VDM71426.1"/>
    <property type="molecule type" value="Genomic_DNA"/>
</dbReference>
<accession>A0A3P7IN46</accession>